<keyword evidence="2" id="KW-0430">Lectin</keyword>
<sequence length="169" mass="18440">MFSLLFFAVLCASCLSAPSEHYSFSPPVGPGSGTSFSTAGDGGITGVKVWESINAYITGLQVRNGFSWSNVFGRTLGDAQELELYDDEYIIQISGKYNTAYIYQLIFVTSTGRSLIVGQPTHTSFNFYPIHNGCELKMLSGRYTTSGIKSLGAHWGSRMISTNTSVHDY</sequence>
<dbReference type="PANTHER" id="PTHR33589">
    <property type="entry name" value="OS11G0524900 PROTEIN"/>
    <property type="match status" value="1"/>
</dbReference>
<feature type="chain" id="PRO_5003326610" description="Jacalin-type lectin domain-containing protein" evidence="3">
    <location>
        <begin position="17"/>
        <end position="169"/>
    </location>
</feature>
<evidence type="ECO:0000256" key="1">
    <source>
        <dbReference type="ARBA" id="ARBA00022729"/>
    </source>
</evidence>
<evidence type="ECO:0000256" key="2">
    <source>
        <dbReference type="ARBA" id="ARBA00022734"/>
    </source>
</evidence>
<dbReference type="Pfam" id="PF01419">
    <property type="entry name" value="Jacalin"/>
    <property type="match status" value="1"/>
</dbReference>
<dbReference type="EMBL" id="JF430647">
    <property type="protein sequence ID" value="AEB31314.1"/>
    <property type="molecule type" value="mRNA"/>
</dbReference>
<accession>F5BZQ4</accession>
<dbReference type="InterPro" id="IPR052321">
    <property type="entry name" value="PolyBind_ProtTraffic"/>
</dbReference>
<dbReference type="GO" id="GO:0030246">
    <property type="term" value="F:carbohydrate binding"/>
    <property type="evidence" value="ECO:0007669"/>
    <property type="project" value="UniProtKB-KW"/>
</dbReference>
<feature type="non-terminal residue" evidence="5">
    <location>
        <position position="169"/>
    </location>
</feature>
<dbReference type="SMART" id="SM00915">
    <property type="entry name" value="Jacalin"/>
    <property type="match status" value="1"/>
</dbReference>
<reference evidence="5" key="1">
    <citation type="submission" date="2011-02" db="EMBL/GenBank/DDBJ databases">
        <title>Identification of Chromosome 8 in Epinephelus bruneus.</title>
        <authorList>
            <person name="Harikrishnan R."/>
            <person name="Kim J.-S."/>
            <person name="Heo M.-S."/>
        </authorList>
    </citation>
    <scope>NUCLEOTIDE SEQUENCE</scope>
</reference>
<feature type="signal peptide" evidence="3">
    <location>
        <begin position="1"/>
        <end position="16"/>
    </location>
</feature>
<dbReference type="Gene3D" id="2.100.10.30">
    <property type="entry name" value="Jacalin-like lectin domain"/>
    <property type="match status" value="1"/>
</dbReference>
<dbReference type="InterPro" id="IPR036404">
    <property type="entry name" value="Jacalin-like_lectin_dom_sf"/>
</dbReference>
<dbReference type="PANTHER" id="PTHR33589:SF3">
    <property type="entry name" value="ZYMOGEN GRANULE MEMBRANE PROTEIN 16-LIKE"/>
    <property type="match status" value="1"/>
</dbReference>
<protein>
    <recommendedName>
        <fullName evidence="4">Jacalin-type lectin domain-containing protein</fullName>
    </recommendedName>
</protein>
<evidence type="ECO:0000256" key="3">
    <source>
        <dbReference type="SAM" id="SignalP"/>
    </source>
</evidence>
<dbReference type="PROSITE" id="PS51752">
    <property type="entry name" value="JACALIN_LECTIN"/>
    <property type="match status" value="1"/>
</dbReference>
<dbReference type="AlphaFoldDB" id="F5BZQ4"/>
<evidence type="ECO:0000259" key="4">
    <source>
        <dbReference type="PROSITE" id="PS51752"/>
    </source>
</evidence>
<name>F5BZQ4_EPIBR</name>
<dbReference type="SUPFAM" id="SSF51101">
    <property type="entry name" value="Mannose-binding lectins"/>
    <property type="match status" value="1"/>
</dbReference>
<feature type="domain" description="Jacalin-type lectin" evidence="4">
    <location>
        <begin position="22"/>
        <end position="157"/>
    </location>
</feature>
<organism evidence="5">
    <name type="scientific">Epinephelus bruneus</name>
    <name type="common">Longtooth grouper</name>
    <dbReference type="NCBI Taxonomy" id="323802"/>
    <lineage>
        <taxon>Eukaryota</taxon>
        <taxon>Metazoa</taxon>
        <taxon>Chordata</taxon>
        <taxon>Craniata</taxon>
        <taxon>Vertebrata</taxon>
        <taxon>Euteleostomi</taxon>
        <taxon>Actinopterygii</taxon>
        <taxon>Neopterygii</taxon>
        <taxon>Teleostei</taxon>
        <taxon>Neoteleostei</taxon>
        <taxon>Acanthomorphata</taxon>
        <taxon>Eupercaria</taxon>
        <taxon>Perciformes</taxon>
        <taxon>Serranoidei</taxon>
        <taxon>Serranidae</taxon>
        <taxon>Epinephelinae</taxon>
        <taxon>Epinephelini</taxon>
        <taxon>Epinephelus</taxon>
    </lineage>
</organism>
<evidence type="ECO:0000313" key="5">
    <source>
        <dbReference type="EMBL" id="AEB31314.1"/>
    </source>
</evidence>
<keyword evidence="1 3" id="KW-0732">Signal</keyword>
<dbReference type="InterPro" id="IPR001229">
    <property type="entry name" value="Jacalin-like_lectin_dom"/>
</dbReference>
<proteinExistence type="evidence at transcript level"/>